<protein>
    <submittedName>
        <fullName evidence="2">Transposase</fullName>
    </submittedName>
</protein>
<proteinExistence type="predicted"/>
<dbReference type="Proteomes" id="UP000095287">
    <property type="component" value="Unplaced"/>
</dbReference>
<reference evidence="2" key="1">
    <citation type="submission" date="2016-11" db="UniProtKB">
        <authorList>
            <consortium name="WormBaseParasite"/>
        </authorList>
    </citation>
    <scope>IDENTIFICATION</scope>
</reference>
<name>A0A1I8A523_9BILA</name>
<evidence type="ECO:0000313" key="2">
    <source>
        <dbReference type="WBParaSite" id="L893_g32651.t1"/>
    </source>
</evidence>
<organism evidence="1 2">
    <name type="scientific">Steinernema glaseri</name>
    <dbReference type="NCBI Taxonomy" id="37863"/>
    <lineage>
        <taxon>Eukaryota</taxon>
        <taxon>Metazoa</taxon>
        <taxon>Ecdysozoa</taxon>
        <taxon>Nematoda</taxon>
        <taxon>Chromadorea</taxon>
        <taxon>Rhabditida</taxon>
        <taxon>Tylenchina</taxon>
        <taxon>Panagrolaimomorpha</taxon>
        <taxon>Strongyloidoidea</taxon>
        <taxon>Steinernematidae</taxon>
        <taxon>Steinernema</taxon>
    </lineage>
</organism>
<dbReference type="WBParaSite" id="L893_g32651.t1">
    <property type="protein sequence ID" value="L893_g32651.t1"/>
    <property type="gene ID" value="L893_g32651"/>
</dbReference>
<sequence length="77" mass="8724">MKDSAAFRIRHRSINCVAPKKNGPYEWRQVKANRSGRCRSIVSICKVKCAALSVDNAVPQIREALDIVVYCEGRFRS</sequence>
<evidence type="ECO:0000313" key="1">
    <source>
        <dbReference type="Proteomes" id="UP000095287"/>
    </source>
</evidence>
<accession>A0A1I8A523</accession>
<keyword evidence="1" id="KW-1185">Reference proteome</keyword>
<dbReference type="AlphaFoldDB" id="A0A1I8A523"/>